<feature type="region of interest" description="Disordered" evidence="8">
    <location>
        <begin position="1"/>
        <end position="34"/>
    </location>
</feature>
<dbReference type="InterPro" id="IPR037241">
    <property type="entry name" value="E2F-DP_heterodim"/>
</dbReference>
<evidence type="ECO:0008006" key="13">
    <source>
        <dbReference type="Google" id="ProtNLM"/>
    </source>
</evidence>
<evidence type="ECO:0000259" key="9">
    <source>
        <dbReference type="SMART" id="SM01138"/>
    </source>
</evidence>
<dbReference type="FunFam" id="1.10.10.10:FF:000047">
    <property type="entry name" value="Transcription factor"/>
    <property type="match status" value="1"/>
</dbReference>
<organism evidence="11 12">
    <name type="scientific">Strongylocentrotus purpuratus</name>
    <name type="common">Purple sea urchin</name>
    <dbReference type="NCBI Taxonomy" id="7668"/>
    <lineage>
        <taxon>Eukaryota</taxon>
        <taxon>Metazoa</taxon>
        <taxon>Echinodermata</taxon>
        <taxon>Eleutherozoa</taxon>
        <taxon>Echinozoa</taxon>
        <taxon>Echinoidea</taxon>
        <taxon>Euechinoidea</taxon>
        <taxon>Echinacea</taxon>
        <taxon>Camarodonta</taxon>
        <taxon>Echinidea</taxon>
        <taxon>Strongylocentrotidae</taxon>
        <taxon>Strongylocentrotus</taxon>
    </lineage>
</organism>
<dbReference type="InterPro" id="IPR036390">
    <property type="entry name" value="WH_DNA-bd_sf"/>
</dbReference>
<keyword evidence="3 7" id="KW-0805">Transcription regulation</keyword>
<dbReference type="PANTHER" id="PTHR12548:SF9">
    <property type="entry name" value="TRANSCRIPTION FACTOR DP"/>
    <property type="match status" value="1"/>
</dbReference>
<evidence type="ECO:0000313" key="11">
    <source>
        <dbReference type="EnsemblMetazoa" id="XP_798717"/>
    </source>
</evidence>
<dbReference type="Gene3D" id="1.20.140.80">
    <property type="entry name" value="Transcription factor DP"/>
    <property type="match status" value="1"/>
</dbReference>
<dbReference type="AlphaFoldDB" id="A0A7M7TH99"/>
<dbReference type="GO" id="GO:0006357">
    <property type="term" value="P:regulation of transcription by RNA polymerase II"/>
    <property type="evidence" value="ECO:0000318"/>
    <property type="project" value="GO_Central"/>
</dbReference>
<evidence type="ECO:0000259" key="10">
    <source>
        <dbReference type="SMART" id="SM01372"/>
    </source>
</evidence>
<dbReference type="InterPro" id="IPR003316">
    <property type="entry name" value="E2F_WHTH_DNA-bd_dom"/>
</dbReference>
<evidence type="ECO:0000313" key="12">
    <source>
        <dbReference type="Proteomes" id="UP000007110"/>
    </source>
</evidence>
<feature type="compositionally biased region" description="Low complexity" evidence="8">
    <location>
        <begin position="140"/>
        <end position="150"/>
    </location>
</feature>
<feature type="region of interest" description="Disordered" evidence="8">
    <location>
        <begin position="134"/>
        <end position="176"/>
    </location>
</feature>
<dbReference type="FunFam" id="1.20.140.80:FF:000001">
    <property type="entry name" value="Transcription factor"/>
    <property type="match status" value="1"/>
</dbReference>
<dbReference type="CDD" id="cd14458">
    <property type="entry name" value="DP_DD"/>
    <property type="match status" value="1"/>
</dbReference>
<dbReference type="Pfam" id="PF02319">
    <property type="entry name" value="WHD_E2F_TDP"/>
    <property type="match status" value="1"/>
</dbReference>
<feature type="compositionally biased region" description="Polar residues" evidence="8">
    <location>
        <begin position="19"/>
        <end position="30"/>
    </location>
</feature>
<evidence type="ECO:0000256" key="8">
    <source>
        <dbReference type="SAM" id="MobiDB-lite"/>
    </source>
</evidence>
<feature type="region of interest" description="Disordered" evidence="8">
    <location>
        <begin position="406"/>
        <end position="431"/>
    </location>
</feature>
<dbReference type="Pfam" id="PF08781">
    <property type="entry name" value="DP"/>
    <property type="match status" value="1"/>
</dbReference>
<proteinExistence type="inferred from homology"/>
<feature type="compositionally biased region" description="Low complexity" evidence="8">
    <location>
        <begin position="464"/>
        <end position="475"/>
    </location>
</feature>
<comment type="subcellular location">
    <subcellularLocation>
        <location evidence="1 7">Nucleus</location>
    </subcellularLocation>
</comment>
<dbReference type="SMART" id="SM01138">
    <property type="entry name" value="DP"/>
    <property type="match status" value="1"/>
</dbReference>
<feature type="region of interest" description="Disordered" evidence="8">
    <location>
        <begin position="464"/>
        <end position="500"/>
    </location>
</feature>
<name>A0A7M7TH99_STRPU</name>
<evidence type="ECO:0000256" key="6">
    <source>
        <dbReference type="ARBA" id="ARBA00023242"/>
    </source>
</evidence>
<evidence type="ECO:0000256" key="2">
    <source>
        <dbReference type="ARBA" id="ARBA00010940"/>
    </source>
</evidence>
<dbReference type="SUPFAM" id="SSF144074">
    <property type="entry name" value="E2F-DP heterodimerization region"/>
    <property type="match status" value="1"/>
</dbReference>
<dbReference type="RefSeq" id="XP_798717.1">
    <property type="nucleotide sequence ID" value="XM_793624.5"/>
</dbReference>
<dbReference type="SMART" id="SM01372">
    <property type="entry name" value="E2F_TDP"/>
    <property type="match status" value="1"/>
</dbReference>
<dbReference type="GO" id="GO:0000981">
    <property type="term" value="F:DNA-binding transcription factor activity, RNA polymerase II-specific"/>
    <property type="evidence" value="ECO:0000318"/>
    <property type="project" value="GO_Central"/>
</dbReference>
<evidence type="ECO:0000256" key="5">
    <source>
        <dbReference type="ARBA" id="ARBA00023163"/>
    </source>
</evidence>
<dbReference type="OMA" id="QDIVRFY"/>
<dbReference type="GO" id="GO:0003677">
    <property type="term" value="F:DNA binding"/>
    <property type="evidence" value="ECO:0007669"/>
    <property type="project" value="UniProtKB-KW"/>
</dbReference>
<dbReference type="InterPro" id="IPR015648">
    <property type="entry name" value="Transcrpt_fac_DP"/>
</dbReference>
<evidence type="ECO:0000256" key="3">
    <source>
        <dbReference type="ARBA" id="ARBA00023015"/>
    </source>
</evidence>
<dbReference type="Proteomes" id="UP000007110">
    <property type="component" value="Unassembled WGS sequence"/>
</dbReference>
<sequence length="500" mass="55087">MESSASLTSLWGPEGQGSPLKTQPSTPSKSSGKDIVGDEVISFYDDAGLGGIAREAKLIDPSGILRRDTNLQQVTRVIQLPQFISPKPSPMKTTTQILPKVATIVTTTNVSGLPMILTPQRPCTTVLAASPSQSQFTPVSLQSPSWSGSSQKRKADFSDEFDNSNKRKKREKESKGLRHFSMKVCEKVQQKGITSYNEVAEELVREFSQPAHQFLPSESHQYDQKNIRRRVYDALNVLMAMNIISKEKKEIKWIGLPTNSRQECDKLETEKRKRLDSIRQKKSQLQELLLQQIAFKNLVTRNKRLEDTGASPPTSNSAIHLPYIIVNTSKKTVIDCSISNDKYEYLFNFNDTFQIHDDIEVLKRMGMAYGLEKGQCSHSDLERAKTMIPKTLEPYLAEMAQQSQSSSSTTIIAGPSGIQTQGASKTHLPGDPQFSPLAVPLALAHSVDAEVALATADLAISQSSSLSSYSDAGPSRGATDTPSSLLDSESDESSRESFQV</sequence>
<dbReference type="Gene3D" id="1.10.10.10">
    <property type="entry name" value="Winged helix-like DNA-binding domain superfamily/Winged helix DNA-binding domain"/>
    <property type="match status" value="1"/>
</dbReference>
<keyword evidence="4 7" id="KW-0238">DNA-binding</keyword>
<dbReference type="GeneID" id="594176"/>
<dbReference type="InParanoid" id="A0A7M7TH99"/>
<accession>A0A7M7TH99</accession>
<dbReference type="InterPro" id="IPR038168">
    <property type="entry name" value="TF_DP_C_sf"/>
</dbReference>
<dbReference type="KEGG" id="spu:594176"/>
<dbReference type="GO" id="GO:0051726">
    <property type="term" value="P:regulation of cell cycle"/>
    <property type="evidence" value="ECO:0007669"/>
    <property type="project" value="InterPro"/>
</dbReference>
<keyword evidence="12" id="KW-1185">Reference proteome</keyword>
<comment type="similarity">
    <text evidence="2 7">Belongs to the E2F/DP family.</text>
</comment>
<dbReference type="SUPFAM" id="SSF46785">
    <property type="entry name" value="Winged helix' DNA-binding domain"/>
    <property type="match status" value="1"/>
</dbReference>
<evidence type="ECO:0000256" key="1">
    <source>
        <dbReference type="ARBA" id="ARBA00004123"/>
    </source>
</evidence>
<protein>
    <recommendedName>
        <fullName evidence="13">Transcription factor Dp-1</fullName>
    </recommendedName>
</protein>
<reference evidence="11" key="2">
    <citation type="submission" date="2021-01" db="UniProtKB">
        <authorList>
            <consortium name="EnsemblMetazoa"/>
        </authorList>
    </citation>
    <scope>IDENTIFICATION</scope>
</reference>
<dbReference type="InterPro" id="IPR036388">
    <property type="entry name" value="WH-like_DNA-bd_sf"/>
</dbReference>
<evidence type="ECO:0000256" key="4">
    <source>
        <dbReference type="ARBA" id="ARBA00023125"/>
    </source>
</evidence>
<feature type="domain" description="E2F/DP family winged-helix DNA-binding" evidence="10">
    <location>
        <begin position="172"/>
        <end position="255"/>
    </location>
</feature>
<dbReference type="GO" id="GO:0005634">
    <property type="term" value="C:nucleus"/>
    <property type="evidence" value="ECO:0000318"/>
    <property type="project" value="GO_Central"/>
</dbReference>
<dbReference type="OrthoDB" id="552115at2759"/>
<dbReference type="FunCoup" id="A0A7M7TH99">
    <property type="interactions" value="1500"/>
</dbReference>
<dbReference type="EnsemblMetazoa" id="XM_793624">
    <property type="protein sequence ID" value="XP_798717"/>
    <property type="gene ID" value="LOC594176"/>
</dbReference>
<dbReference type="PANTHER" id="PTHR12548">
    <property type="entry name" value="TRANSCRIPTION FACTOR DP"/>
    <property type="match status" value="1"/>
</dbReference>
<feature type="domain" description="Transcription factor DP C-terminal" evidence="9">
    <location>
        <begin position="262"/>
        <end position="407"/>
    </location>
</feature>
<evidence type="ECO:0000256" key="7">
    <source>
        <dbReference type="RuleBase" id="RU003796"/>
    </source>
</evidence>
<reference evidence="12" key="1">
    <citation type="submission" date="2015-02" db="EMBL/GenBank/DDBJ databases">
        <title>Genome sequencing for Strongylocentrotus purpuratus.</title>
        <authorList>
            <person name="Murali S."/>
            <person name="Liu Y."/>
            <person name="Vee V."/>
            <person name="English A."/>
            <person name="Wang M."/>
            <person name="Skinner E."/>
            <person name="Han Y."/>
            <person name="Muzny D.M."/>
            <person name="Worley K.C."/>
            <person name="Gibbs R.A."/>
        </authorList>
    </citation>
    <scope>NUCLEOTIDE SEQUENCE</scope>
</reference>
<keyword evidence="6 7" id="KW-0539">Nucleus</keyword>
<dbReference type="InterPro" id="IPR014889">
    <property type="entry name" value="Transc_factor_DP_C"/>
</dbReference>
<dbReference type="GO" id="GO:0005667">
    <property type="term" value="C:transcription regulator complex"/>
    <property type="evidence" value="ECO:0007669"/>
    <property type="project" value="InterPro"/>
</dbReference>
<keyword evidence="5 7" id="KW-0804">Transcription</keyword>